<dbReference type="GO" id="GO:0005666">
    <property type="term" value="C:RNA polymerase III complex"/>
    <property type="evidence" value="ECO:0007669"/>
    <property type="project" value="TreeGrafter"/>
</dbReference>
<sequence length="225" mass="25340">MPHVAPHLSLTKNLQETIPSKRDGLISLLVTADPYFQTQAQKESESEKGIPPFTILLPISDRMPARTKKEEQPQAEDTNMEDAPASAQREVNDEDVEDEEEEEEIEPQRVRILPGSTDTAASFEFTDEGHTLGNALRYIIMKKFVFPSMSYEAQLTYGSPDVEFCAYSIPHPSEPKMNIRIQTYSGTAVDALKKGLVDIQEVCDVVADEFWTKREAYNAEQGIDR</sequence>
<evidence type="ECO:0000256" key="3">
    <source>
        <dbReference type="ARBA" id="ARBA00025751"/>
    </source>
</evidence>
<keyword evidence="7" id="KW-1185">Reference proteome</keyword>
<dbReference type="SUPFAM" id="SSF55257">
    <property type="entry name" value="RBP11-like subunits of RNA polymerase"/>
    <property type="match status" value="1"/>
</dbReference>
<dbReference type="PANTHER" id="PTHR13946:SF28">
    <property type="entry name" value="DNA-DIRECTED RNA POLYMERASES I AND III SUBUNIT RPAC2"/>
    <property type="match status" value="1"/>
</dbReference>
<evidence type="ECO:0000259" key="5">
    <source>
        <dbReference type="Pfam" id="PF13656"/>
    </source>
</evidence>
<dbReference type="GO" id="GO:0003899">
    <property type="term" value="F:DNA-directed RNA polymerase activity"/>
    <property type="evidence" value="ECO:0007669"/>
    <property type="project" value="InterPro"/>
</dbReference>
<dbReference type="PANTHER" id="PTHR13946">
    <property type="entry name" value="DNA-DIRECTED RNA POLYMERASE I,II,III"/>
    <property type="match status" value="1"/>
</dbReference>
<accession>A0A8H4JAX7</accession>
<keyword evidence="1 6" id="KW-0240">DNA-directed RNA polymerase</keyword>
<dbReference type="AlphaFoldDB" id="A0A8H4JAX7"/>
<gene>
    <name evidence="6" type="ORF">FACUT_12534</name>
</gene>
<dbReference type="Proteomes" id="UP000536711">
    <property type="component" value="Unassembled WGS sequence"/>
</dbReference>
<dbReference type="OrthoDB" id="510325at2759"/>
<proteinExistence type="inferred from homology"/>
<dbReference type="GO" id="GO:0055029">
    <property type="term" value="C:nuclear DNA-directed RNA polymerase complex"/>
    <property type="evidence" value="ECO:0007669"/>
    <property type="project" value="UniProtKB-ARBA"/>
</dbReference>
<dbReference type="EMBL" id="JAADJF010000459">
    <property type="protein sequence ID" value="KAF4417010.1"/>
    <property type="molecule type" value="Genomic_DNA"/>
</dbReference>
<dbReference type="CDD" id="cd07029">
    <property type="entry name" value="RNAP_I_III_AC19"/>
    <property type="match status" value="1"/>
</dbReference>
<feature type="compositionally biased region" description="Basic and acidic residues" evidence="4">
    <location>
        <begin position="63"/>
        <end position="72"/>
    </location>
</feature>
<dbReference type="Pfam" id="PF13656">
    <property type="entry name" value="RNA_pol_L_2"/>
    <property type="match status" value="1"/>
</dbReference>
<dbReference type="GO" id="GO:0005736">
    <property type="term" value="C:RNA polymerase I complex"/>
    <property type="evidence" value="ECO:0007669"/>
    <property type="project" value="TreeGrafter"/>
</dbReference>
<dbReference type="InterPro" id="IPR022905">
    <property type="entry name" value="Rpo11-like"/>
</dbReference>
<dbReference type="GO" id="GO:0006362">
    <property type="term" value="P:transcription elongation by RNA polymerase I"/>
    <property type="evidence" value="ECO:0007669"/>
    <property type="project" value="TreeGrafter"/>
</dbReference>
<feature type="region of interest" description="Disordered" evidence="4">
    <location>
        <begin position="62"/>
        <end position="113"/>
    </location>
</feature>
<name>A0A8H4JAX7_9HYPO</name>
<comment type="similarity">
    <text evidence="3">Belongs to the archaeal Rpo11/eukaryotic RPB11/RPC19 RNA polymerase subunit family.</text>
</comment>
<feature type="domain" description="DNA-directed RNA polymerase RBP11-like dimerisation" evidence="5">
    <location>
        <begin position="121"/>
        <end position="208"/>
    </location>
</feature>
<dbReference type="InterPro" id="IPR033898">
    <property type="entry name" value="RNAP_AC19"/>
</dbReference>
<reference evidence="6 7" key="1">
    <citation type="submission" date="2020-01" db="EMBL/GenBank/DDBJ databases">
        <title>Identification and distribution of gene clusters putatively required for synthesis of sphingolipid metabolism inhibitors in phylogenetically diverse species of the filamentous fungus Fusarium.</title>
        <authorList>
            <person name="Kim H.-S."/>
            <person name="Busman M."/>
            <person name="Brown D.W."/>
            <person name="Divon H."/>
            <person name="Uhlig S."/>
            <person name="Proctor R.H."/>
        </authorList>
    </citation>
    <scope>NUCLEOTIDE SEQUENCE [LARGE SCALE GENOMIC DNA]</scope>
    <source>
        <strain evidence="6 7">NRRL 13308</strain>
    </source>
</reference>
<evidence type="ECO:0000256" key="2">
    <source>
        <dbReference type="ARBA" id="ARBA00023163"/>
    </source>
</evidence>
<dbReference type="GO" id="GO:0046983">
    <property type="term" value="F:protein dimerization activity"/>
    <property type="evidence" value="ECO:0007669"/>
    <property type="project" value="InterPro"/>
</dbReference>
<evidence type="ECO:0000256" key="4">
    <source>
        <dbReference type="SAM" id="MobiDB-lite"/>
    </source>
</evidence>
<dbReference type="InterPro" id="IPR036603">
    <property type="entry name" value="RBP11-like"/>
</dbReference>
<comment type="caution">
    <text evidence="6">The sequence shown here is derived from an EMBL/GenBank/DDBJ whole genome shotgun (WGS) entry which is preliminary data.</text>
</comment>
<dbReference type="GO" id="GO:0006383">
    <property type="term" value="P:transcription by RNA polymerase III"/>
    <property type="evidence" value="ECO:0007669"/>
    <property type="project" value="TreeGrafter"/>
</dbReference>
<organism evidence="6 7">
    <name type="scientific">Fusarium acutatum</name>
    <dbReference type="NCBI Taxonomy" id="78861"/>
    <lineage>
        <taxon>Eukaryota</taxon>
        <taxon>Fungi</taxon>
        <taxon>Dikarya</taxon>
        <taxon>Ascomycota</taxon>
        <taxon>Pezizomycotina</taxon>
        <taxon>Sordariomycetes</taxon>
        <taxon>Hypocreomycetidae</taxon>
        <taxon>Hypocreales</taxon>
        <taxon>Nectriaceae</taxon>
        <taxon>Fusarium</taxon>
        <taxon>Fusarium fujikuroi species complex</taxon>
    </lineage>
</organism>
<evidence type="ECO:0000313" key="7">
    <source>
        <dbReference type="Proteomes" id="UP000536711"/>
    </source>
</evidence>
<keyword evidence="2" id="KW-0804">Transcription</keyword>
<dbReference type="Gene3D" id="3.30.1360.10">
    <property type="entry name" value="RNA polymerase, RBP11-like subunit"/>
    <property type="match status" value="1"/>
</dbReference>
<protein>
    <submittedName>
        <fullName evidence="6">DNA-directed RNA polymerase I and III subunit RPAC2</fullName>
    </submittedName>
</protein>
<feature type="compositionally biased region" description="Acidic residues" evidence="4">
    <location>
        <begin position="92"/>
        <end position="105"/>
    </location>
</feature>
<evidence type="ECO:0000313" key="6">
    <source>
        <dbReference type="EMBL" id="KAF4417010.1"/>
    </source>
</evidence>
<dbReference type="HAMAP" id="MF_00261">
    <property type="entry name" value="RNApol_arch_Rpo11"/>
    <property type="match status" value="1"/>
</dbReference>
<evidence type="ECO:0000256" key="1">
    <source>
        <dbReference type="ARBA" id="ARBA00022478"/>
    </source>
</evidence>
<dbReference type="InterPro" id="IPR009025">
    <property type="entry name" value="RBP11-like_dimer"/>
</dbReference>